<evidence type="ECO:0000313" key="2">
    <source>
        <dbReference type="EMBL" id="KOM34849.1"/>
    </source>
</evidence>
<protein>
    <submittedName>
        <fullName evidence="2">Uncharacterized protein</fullName>
    </submittedName>
</protein>
<reference evidence="3" key="1">
    <citation type="journal article" date="2015" name="Proc. Natl. Acad. Sci. U.S.A.">
        <title>Genome sequencing of adzuki bean (Vigna angularis) provides insight into high starch and low fat accumulation and domestication.</title>
        <authorList>
            <person name="Yang K."/>
            <person name="Tian Z."/>
            <person name="Chen C."/>
            <person name="Luo L."/>
            <person name="Zhao B."/>
            <person name="Wang Z."/>
            <person name="Yu L."/>
            <person name="Li Y."/>
            <person name="Sun Y."/>
            <person name="Li W."/>
            <person name="Chen Y."/>
            <person name="Li Y."/>
            <person name="Zhang Y."/>
            <person name="Ai D."/>
            <person name="Zhao J."/>
            <person name="Shang C."/>
            <person name="Ma Y."/>
            <person name="Wu B."/>
            <person name="Wang M."/>
            <person name="Gao L."/>
            <person name="Sun D."/>
            <person name="Zhang P."/>
            <person name="Guo F."/>
            <person name="Wang W."/>
            <person name="Li Y."/>
            <person name="Wang J."/>
            <person name="Varshney R.K."/>
            <person name="Wang J."/>
            <person name="Ling H.Q."/>
            <person name="Wan P."/>
        </authorList>
    </citation>
    <scope>NUCLEOTIDE SEQUENCE</scope>
    <source>
        <strain evidence="3">cv. Jingnong 6</strain>
    </source>
</reference>
<dbReference type="Proteomes" id="UP000053144">
    <property type="component" value="Chromosome 2"/>
</dbReference>
<feature type="compositionally biased region" description="Acidic residues" evidence="1">
    <location>
        <begin position="300"/>
        <end position="317"/>
    </location>
</feature>
<proteinExistence type="predicted"/>
<accession>A0A0L9TXE2</accession>
<feature type="region of interest" description="Disordered" evidence="1">
    <location>
        <begin position="292"/>
        <end position="317"/>
    </location>
</feature>
<name>A0A0L9TXE2_PHAAN</name>
<sequence>MCSALGITPVVSGFLHYYRIRPLAKSGWVSLTSVQDCCLFKLYSESFKYFKKRYFKVIIKEVGRSQFHDEAGIPLFPFCWTRDPWKLNATMVGIMTPDKVEVIMTINALPRRILAQSLVECLGHKDFDQMAFEKGRVSSKTRDPRSASFSHAMVAQSSTTTKLVHQAAVAEVAQSTPIVNLESSGAAAVPTSPPSEKKRKSKEGEKSSSKKSRRVGNVPRPIPGGLFDPAFAVRDHVDERKVFEDLRTQLEALSLKHEEGFNKALRQATYLLGVDPLASDFDISKGVYDGNLLPIMGSPGDEEERPPDDPADEDGNE</sequence>
<dbReference type="EMBL" id="CM003372">
    <property type="protein sequence ID" value="KOM34849.1"/>
    <property type="molecule type" value="Genomic_DNA"/>
</dbReference>
<organism evidence="2 3">
    <name type="scientific">Phaseolus angularis</name>
    <name type="common">Azuki bean</name>
    <name type="synonym">Vigna angularis</name>
    <dbReference type="NCBI Taxonomy" id="3914"/>
    <lineage>
        <taxon>Eukaryota</taxon>
        <taxon>Viridiplantae</taxon>
        <taxon>Streptophyta</taxon>
        <taxon>Embryophyta</taxon>
        <taxon>Tracheophyta</taxon>
        <taxon>Spermatophyta</taxon>
        <taxon>Magnoliopsida</taxon>
        <taxon>eudicotyledons</taxon>
        <taxon>Gunneridae</taxon>
        <taxon>Pentapetalae</taxon>
        <taxon>rosids</taxon>
        <taxon>fabids</taxon>
        <taxon>Fabales</taxon>
        <taxon>Fabaceae</taxon>
        <taxon>Papilionoideae</taxon>
        <taxon>50 kb inversion clade</taxon>
        <taxon>NPAAA clade</taxon>
        <taxon>indigoferoid/millettioid clade</taxon>
        <taxon>Phaseoleae</taxon>
        <taxon>Vigna</taxon>
    </lineage>
</organism>
<feature type="region of interest" description="Disordered" evidence="1">
    <location>
        <begin position="182"/>
        <end position="226"/>
    </location>
</feature>
<dbReference type="AlphaFoldDB" id="A0A0L9TXE2"/>
<dbReference type="Gramene" id="KOM34849">
    <property type="protein sequence ID" value="KOM34849"/>
    <property type="gene ID" value="LR48_Vigan02g099900"/>
</dbReference>
<evidence type="ECO:0000313" key="3">
    <source>
        <dbReference type="Proteomes" id="UP000053144"/>
    </source>
</evidence>
<gene>
    <name evidence="2" type="ORF">LR48_Vigan02g099900</name>
</gene>
<evidence type="ECO:0000256" key="1">
    <source>
        <dbReference type="SAM" id="MobiDB-lite"/>
    </source>
</evidence>